<accession>A0A6J6VWQ8</accession>
<feature type="region of interest" description="Disordered" evidence="1">
    <location>
        <begin position="644"/>
        <end position="669"/>
    </location>
</feature>
<sequence length="669" mass="68805">MPRPCPLPALMAVVLVSGLLATATPAASASRPDLVVGAIEATTSAVEPGEKLKVAGAVLNRGRGKAAASRVSVSLSADARPGKDVRLGLLRTAAVPARSGAPLSGSVKVPGGLAAGDYHLVACADANKAVRESKEGNNCRVSGSSVRGTGVVTQLPDPALTGVFPLDPDPVAVTTRATSETVQLLVPGPGFGAGATEESVTGPDGTTYTLSVPAGATLGSPWTTLTMTVVESVSGSPLGGLVGGVQLEPHGLVLLEPATLRVDPAGAAPGGVVAFTADGDGGDLRMLPTDGSAYEVPIAHFSTVGVAEATPAQQQALAAAAPSGDTAQLESALSTAPSSDQVALAEAHHHDVVQPALDAAERATSLDAALAGVATALSWGHHVAVLGLSSAYLDAASATLVPQVVRILVRQIDRAEARCADHDLSAFRDLLRIARMLALFGEDAASERAAQAAVRCGRFEVAMTATERLDLAERDGTYSRVIDGDWTVELPPTVLAVALDNPFISASPALVPRSVSYRFTESDVCPDGPGYESDVRNDAYSAGQALVRLDIAVDLYDPAQRDPLSEAGFLEIAVQQPPIGTSTGRIESCYGPGQDVSEPELGWAEAFFELRVTDPARADDSGFLRIPLFADEAEGARMLQLTSSRTTQRPDTGEVFGESLSVTLDHRPR</sequence>
<dbReference type="Pfam" id="PF07705">
    <property type="entry name" value="CARDB"/>
    <property type="match status" value="1"/>
</dbReference>
<dbReference type="Gene3D" id="2.60.40.10">
    <property type="entry name" value="Immunoglobulins"/>
    <property type="match status" value="1"/>
</dbReference>
<dbReference type="AlphaFoldDB" id="A0A6J6VWQ8"/>
<feature type="domain" description="CARDB" evidence="2">
    <location>
        <begin position="31"/>
        <end position="140"/>
    </location>
</feature>
<gene>
    <name evidence="3" type="ORF">UFOPK2761_03643</name>
</gene>
<name>A0A6J6VWQ8_9ZZZZ</name>
<organism evidence="3">
    <name type="scientific">freshwater metagenome</name>
    <dbReference type="NCBI Taxonomy" id="449393"/>
    <lineage>
        <taxon>unclassified sequences</taxon>
        <taxon>metagenomes</taxon>
        <taxon>ecological metagenomes</taxon>
    </lineage>
</organism>
<proteinExistence type="predicted"/>
<evidence type="ECO:0000256" key="1">
    <source>
        <dbReference type="SAM" id="MobiDB-lite"/>
    </source>
</evidence>
<dbReference type="EMBL" id="CAEZYQ010000062">
    <property type="protein sequence ID" value="CAB4775303.1"/>
    <property type="molecule type" value="Genomic_DNA"/>
</dbReference>
<reference evidence="3" key="1">
    <citation type="submission" date="2020-05" db="EMBL/GenBank/DDBJ databases">
        <authorList>
            <person name="Chiriac C."/>
            <person name="Salcher M."/>
            <person name="Ghai R."/>
            <person name="Kavagutti S V."/>
        </authorList>
    </citation>
    <scope>NUCLEOTIDE SEQUENCE</scope>
</reference>
<evidence type="ECO:0000259" key="2">
    <source>
        <dbReference type="Pfam" id="PF07705"/>
    </source>
</evidence>
<evidence type="ECO:0000313" key="3">
    <source>
        <dbReference type="EMBL" id="CAB4775303.1"/>
    </source>
</evidence>
<protein>
    <submittedName>
        <fullName evidence="3">Unannotated protein</fullName>
    </submittedName>
</protein>
<dbReference type="InterPro" id="IPR011635">
    <property type="entry name" value="CARDB"/>
</dbReference>
<dbReference type="InterPro" id="IPR013783">
    <property type="entry name" value="Ig-like_fold"/>
</dbReference>